<keyword evidence="1" id="KW-0378">Hydrolase</keyword>
<dbReference type="EMBL" id="CP001160">
    <property type="protein sequence ID" value="ACI65071.1"/>
    <property type="molecule type" value="Genomic_DNA"/>
</dbReference>
<accession>B5YNZ4</accession>
<sequence>MGIRLTPADLRRQGYPVSDDLEATDVFNDNEACVQWSHNVNCKNIRRMELKENSIREWVQDKSLTIKFVKGKDNPADIFTKEMRDGAHFRRLRDSFMSRLHSFTMASNLATYRDSNRSSSTINASACSANTTTHPVSCCACTDLLDTLLTTVCRTTSLISQLSSSGHPTLSRPLASV</sequence>
<dbReference type="GO" id="GO:0016787">
    <property type="term" value="F:hydrolase activity"/>
    <property type="evidence" value="ECO:0007669"/>
    <property type="project" value="UniProtKB-KW"/>
</dbReference>
<reference evidence="1 2" key="1">
    <citation type="journal article" date="2004" name="Science">
        <title>The genome of the diatom Thalassiosira pseudonana: ecology, evolution, and metabolism.</title>
        <authorList>
            <person name="Armbrust E.V."/>
            <person name="Berges J.A."/>
            <person name="Bowler C."/>
            <person name="Green B.R."/>
            <person name="Martinez D."/>
            <person name="Putnam N.H."/>
            <person name="Zhou S."/>
            <person name="Allen A.E."/>
            <person name="Apt K.E."/>
            <person name="Bechner M."/>
            <person name="Brzezinski M.A."/>
            <person name="Chaal B.K."/>
            <person name="Chiovitti A."/>
            <person name="Davis A.K."/>
            <person name="Demarest M.S."/>
            <person name="Detter J.C."/>
            <person name="Glavina T."/>
            <person name="Goodstein D."/>
            <person name="Hadi M.Z."/>
            <person name="Hellsten U."/>
            <person name="Hildebrand M."/>
            <person name="Jenkins B.D."/>
            <person name="Jurka J."/>
            <person name="Kapitonov V.V."/>
            <person name="Kroger N."/>
            <person name="Lau W.W."/>
            <person name="Lane T.W."/>
            <person name="Larimer F.W."/>
            <person name="Lippmeier J.C."/>
            <person name="Lucas S."/>
            <person name="Medina M."/>
            <person name="Montsant A."/>
            <person name="Obornik M."/>
            <person name="Parker M.S."/>
            <person name="Palenik B."/>
            <person name="Pazour G.J."/>
            <person name="Richardson P.M."/>
            <person name="Rynearson T.A."/>
            <person name="Saito M.A."/>
            <person name="Schwartz D.C."/>
            <person name="Thamatrakoln K."/>
            <person name="Valentin K."/>
            <person name="Vardi A."/>
            <person name="Wilkerson F.P."/>
            <person name="Rokhsar D.S."/>
        </authorList>
    </citation>
    <scope>NUCLEOTIDE SEQUENCE [LARGE SCALE GENOMIC DNA]</scope>
    <source>
        <strain evidence="1 2">CCMP1335</strain>
    </source>
</reference>
<dbReference type="HOGENOM" id="CLU_1520859_0_0_1"/>
<dbReference type="AlphaFoldDB" id="B5YNZ4"/>
<dbReference type="PaxDb" id="35128-Thaps7320"/>
<dbReference type="KEGG" id="tps:THAPS_7320"/>
<dbReference type="EC" id="3.4.23.-" evidence="1"/>
<dbReference type="InParanoid" id="B5YNZ4"/>
<dbReference type="Proteomes" id="UP000001449">
    <property type="component" value="Chromosome 7"/>
</dbReference>
<name>B5YNZ4_THAPS</name>
<evidence type="ECO:0000313" key="2">
    <source>
        <dbReference type="Proteomes" id="UP000001449"/>
    </source>
</evidence>
<reference evidence="1 2" key="2">
    <citation type="journal article" date="2008" name="Nature">
        <title>The Phaeodactylum genome reveals the evolutionary history of diatom genomes.</title>
        <authorList>
            <person name="Bowler C."/>
            <person name="Allen A.E."/>
            <person name="Badger J.H."/>
            <person name="Grimwood J."/>
            <person name="Jabbari K."/>
            <person name="Kuo A."/>
            <person name="Maheswari U."/>
            <person name="Martens C."/>
            <person name="Maumus F."/>
            <person name="Otillar R.P."/>
            <person name="Rayko E."/>
            <person name="Salamov A."/>
            <person name="Vandepoele K."/>
            <person name="Beszteri B."/>
            <person name="Gruber A."/>
            <person name="Heijde M."/>
            <person name="Katinka M."/>
            <person name="Mock T."/>
            <person name="Valentin K."/>
            <person name="Verret F."/>
            <person name="Berges J.A."/>
            <person name="Brownlee C."/>
            <person name="Cadoret J.P."/>
            <person name="Chiovitti A."/>
            <person name="Choi C.J."/>
            <person name="Coesel S."/>
            <person name="De Martino A."/>
            <person name="Detter J.C."/>
            <person name="Durkin C."/>
            <person name="Falciatore A."/>
            <person name="Fournet J."/>
            <person name="Haruta M."/>
            <person name="Huysman M.J."/>
            <person name="Jenkins B.D."/>
            <person name="Jiroutova K."/>
            <person name="Jorgensen R.E."/>
            <person name="Joubert Y."/>
            <person name="Kaplan A."/>
            <person name="Kroger N."/>
            <person name="Kroth P.G."/>
            <person name="La Roche J."/>
            <person name="Lindquist E."/>
            <person name="Lommer M."/>
            <person name="Martin-Jezequel V."/>
            <person name="Lopez P.J."/>
            <person name="Lucas S."/>
            <person name="Mangogna M."/>
            <person name="McGinnis K."/>
            <person name="Medlin L.K."/>
            <person name="Montsant A."/>
            <person name="Oudot-Le Secq M.P."/>
            <person name="Napoli C."/>
            <person name="Obornik M."/>
            <person name="Parker M.S."/>
            <person name="Petit J.L."/>
            <person name="Porcel B.M."/>
            <person name="Poulsen N."/>
            <person name="Robison M."/>
            <person name="Rychlewski L."/>
            <person name="Rynearson T.A."/>
            <person name="Schmutz J."/>
            <person name="Shapiro H."/>
            <person name="Siaut M."/>
            <person name="Stanley M."/>
            <person name="Sussman M.R."/>
            <person name="Taylor A.R."/>
            <person name="Vardi A."/>
            <person name="von Dassow P."/>
            <person name="Vyverman W."/>
            <person name="Willis A."/>
            <person name="Wyrwicz L.S."/>
            <person name="Rokhsar D.S."/>
            <person name="Weissenbach J."/>
            <person name="Armbrust E.V."/>
            <person name="Green B.R."/>
            <person name="Van de Peer Y."/>
            <person name="Grigoriev I.V."/>
        </authorList>
    </citation>
    <scope>NUCLEOTIDE SEQUENCE [LARGE SCALE GENOMIC DNA]</scope>
    <source>
        <strain evidence="1 2">CCMP1335</strain>
    </source>
</reference>
<proteinExistence type="predicted"/>
<dbReference type="GeneID" id="7443408"/>
<dbReference type="RefSeq" id="XP_002296354.1">
    <property type="nucleotide sequence ID" value="XM_002296318.1"/>
</dbReference>
<keyword evidence="2" id="KW-1185">Reference proteome</keyword>
<gene>
    <name evidence="1" type="ORF">THAPS_7320</name>
</gene>
<protein>
    <submittedName>
        <fullName evidence="1">Copia protein</fullName>
        <ecNumber evidence="1">3.4.23.-</ecNumber>
    </submittedName>
</protein>
<evidence type="ECO:0000313" key="1">
    <source>
        <dbReference type="EMBL" id="ACI65071.1"/>
    </source>
</evidence>
<organism evidence="1 2">
    <name type="scientific">Thalassiosira pseudonana</name>
    <name type="common">Marine diatom</name>
    <name type="synonym">Cyclotella nana</name>
    <dbReference type="NCBI Taxonomy" id="35128"/>
    <lineage>
        <taxon>Eukaryota</taxon>
        <taxon>Sar</taxon>
        <taxon>Stramenopiles</taxon>
        <taxon>Ochrophyta</taxon>
        <taxon>Bacillariophyta</taxon>
        <taxon>Coscinodiscophyceae</taxon>
        <taxon>Thalassiosirophycidae</taxon>
        <taxon>Thalassiosirales</taxon>
        <taxon>Thalassiosiraceae</taxon>
        <taxon>Thalassiosira</taxon>
    </lineage>
</organism>